<feature type="repeat" description="HEAT" evidence="14">
    <location>
        <begin position="917"/>
        <end position="954"/>
    </location>
</feature>
<evidence type="ECO:0000256" key="2">
    <source>
        <dbReference type="ARBA" id="ARBA00004629"/>
    </source>
</evidence>
<feature type="compositionally biased region" description="Polar residues" evidence="15">
    <location>
        <begin position="1836"/>
        <end position="1847"/>
    </location>
</feature>
<keyword evidence="9" id="KW-0995">Kinetochore</keyword>
<dbReference type="EMBL" id="AMQM01003967">
    <property type="status" value="NOT_ANNOTATED_CDS"/>
    <property type="molecule type" value="Genomic_DNA"/>
</dbReference>
<evidence type="ECO:0000256" key="12">
    <source>
        <dbReference type="ARBA" id="ARBA00023328"/>
    </source>
</evidence>
<dbReference type="Gene3D" id="1.25.10.10">
    <property type="entry name" value="Leucine-rich Repeat Variant"/>
    <property type="match status" value="5"/>
</dbReference>
<evidence type="ECO:0000256" key="6">
    <source>
        <dbReference type="ARBA" id="ARBA00022618"/>
    </source>
</evidence>
<dbReference type="GO" id="GO:0061863">
    <property type="term" value="F:microtubule plus end polymerase"/>
    <property type="evidence" value="ECO:0000318"/>
    <property type="project" value="GO_Central"/>
</dbReference>
<feature type="region of interest" description="Disordered" evidence="15">
    <location>
        <begin position="1101"/>
        <end position="1154"/>
    </location>
</feature>
<comment type="subcellular location">
    <subcellularLocation>
        <location evidence="2">Chromosome</location>
        <location evidence="2">Centromere</location>
        <location evidence="2">Kinetochore</location>
    </subcellularLocation>
    <subcellularLocation>
        <location evidence="1">Cytoplasm</location>
        <location evidence="1">Cytoskeleton</location>
        <location evidence="1">Microtubule organizing center</location>
        <location evidence="1">Centrosome</location>
    </subcellularLocation>
    <subcellularLocation>
        <location evidence="3">Cytoplasm</location>
        <location evidence="3">Cytoskeleton</location>
        <location evidence="3">Spindle pole</location>
    </subcellularLocation>
</comment>
<keyword evidence="8" id="KW-0498">Mitosis</keyword>
<dbReference type="GO" id="GO:0051010">
    <property type="term" value="F:microtubule plus-end binding"/>
    <property type="evidence" value="ECO:0007669"/>
    <property type="project" value="InterPro"/>
</dbReference>
<dbReference type="InParanoid" id="T1G3D6"/>
<dbReference type="FunFam" id="1.25.10.10:FF:000063">
    <property type="entry name" value="Putative cytoskeleton-associated protein 5"/>
    <property type="match status" value="1"/>
</dbReference>
<feature type="region of interest" description="Disordered" evidence="15">
    <location>
        <begin position="513"/>
        <end position="547"/>
    </location>
</feature>
<evidence type="ECO:0000256" key="10">
    <source>
        <dbReference type="ARBA" id="ARBA00023212"/>
    </source>
</evidence>
<comment type="similarity">
    <text evidence="13">Belongs to the TOG/XMAP215 family.</text>
</comment>
<evidence type="ECO:0000313" key="17">
    <source>
        <dbReference type="EMBL" id="ESO04897.1"/>
    </source>
</evidence>
<dbReference type="Pfam" id="PF21041">
    <property type="entry name" value="XMAP215_CLASP_TOG"/>
    <property type="match status" value="4"/>
</dbReference>
<dbReference type="HOGENOM" id="CLU_000539_2_1_1"/>
<feature type="compositionally biased region" description="Low complexity" evidence="15">
    <location>
        <begin position="532"/>
        <end position="547"/>
    </location>
</feature>
<evidence type="ECO:0000256" key="7">
    <source>
        <dbReference type="ARBA" id="ARBA00022737"/>
    </source>
</evidence>
<dbReference type="InterPro" id="IPR011989">
    <property type="entry name" value="ARM-like"/>
</dbReference>
<dbReference type="GeneID" id="20215584"/>
<dbReference type="GO" id="GO:0005813">
    <property type="term" value="C:centrosome"/>
    <property type="evidence" value="ECO:0000318"/>
    <property type="project" value="GO_Central"/>
</dbReference>
<evidence type="ECO:0000256" key="5">
    <source>
        <dbReference type="ARBA" id="ARBA00022490"/>
    </source>
</evidence>
<feature type="domain" description="TOG" evidence="16">
    <location>
        <begin position="1"/>
        <end position="226"/>
    </location>
</feature>
<feature type="compositionally biased region" description="Basic residues" evidence="15">
    <location>
        <begin position="522"/>
        <end position="531"/>
    </location>
</feature>
<dbReference type="EMBL" id="KB096411">
    <property type="protein sequence ID" value="ESO04897.1"/>
    <property type="molecule type" value="Genomic_DNA"/>
</dbReference>
<dbReference type="InterPro" id="IPR045110">
    <property type="entry name" value="XMAP215"/>
</dbReference>
<keyword evidence="19" id="KW-1185">Reference proteome</keyword>
<dbReference type="InterPro" id="IPR016024">
    <property type="entry name" value="ARM-type_fold"/>
</dbReference>
<keyword evidence="12" id="KW-0137">Centromere</keyword>
<dbReference type="InterPro" id="IPR024395">
    <property type="entry name" value="CLASP_N_dom"/>
</dbReference>
<dbReference type="RefSeq" id="XP_009016830.1">
    <property type="nucleotide sequence ID" value="XM_009018582.1"/>
</dbReference>
<evidence type="ECO:0000259" key="16">
    <source>
        <dbReference type="SMART" id="SM01349"/>
    </source>
</evidence>
<dbReference type="GO" id="GO:0000776">
    <property type="term" value="C:kinetochore"/>
    <property type="evidence" value="ECO:0000318"/>
    <property type="project" value="GO_Central"/>
</dbReference>
<keyword evidence="5" id="KW-0963">Cytoplasm</keyword>
<dbReference type="OMA" id="NWKERKE"/>
<keyword evidence="11" id="KW-0131">Cell cycle</keyword>
<dbReference type="InterPro" id="IPR048491">
    <property type="entry name" value="XMAP215_CLASP_TOG"/>
</dbReference>
<dbReference type="GO" id="GO:0000922">
    <property type="term" value="C:spindle pole"/>
    <property type="evidence" value="ECO:0000318"/>
    <property type="project" value="GO_Central"/>
</dbReference>
<dbReference type="PROSITE" id="PS50077">
    <property type="entry name" value="HEAT_REPEAT"/>
    <property type="match status" value="1"/>
</dbReference>
<evidence type="ECO:0000256" key="11">
    <source>
        <dbReference type="ARBA" id="ARBA00023306"/>
    </source>
</evidence>
<dbReference type="eggNOG" id="KOG1820">
    <property type="taxonomic scope" value="Eukaryota"/>
</dbReference>
<dbReference type="STRING" id="6412.T1G3D6"/>
<sequence>MGDDSEWLKLPTEEKCQHKAWKARVTGYEELIKLFQTLTDEKSPEFSKYLGLVKKFVTDANVVAQEKGLEATLVFVENSFHAGKTAGEVCSGIVAKCLNQKPKIKDLGIAIMMAYIEAEKQDIVQEELMKGLSNKQPKVVAACVVALREALRDFGTKIIQVKPILKQLQVLLEDRDKVVRDETKQLVVEIYKWIGAALKPQLTNLKPVQITELDAEFEKVPPSKPQQLRFLRSQQDLKAKMLERAAAGNVDGGGDGAIVAEEVDAYDLMDPVNVLAKLPKDFYEKVEEKKWQDRKEALDDIQKLVDVPKLENGDYGDLVRALKKVVSKDTNVILVAIAAKCITLIALGLRKKFSAHAVGCIETAIEKFKEKKANVVQALKETVDACFRATTLEAISEVCIAALDHKTPSVKAETISFLARCFSKCTVATLPKKLLKPFVTGLLKTANDTTLEVREASFEALGTAMKVVSEKAIMPFLTDVDPIKLTKIKEYYEKANASAKSATEATKPAAAAATTAASAKGPPKKAAKKKTTASAAGNKGKKAGNAGAALKEEVVEKELPDEVVEEKMAALFPGDTLPNLASNNWKDRLASLERMIEVMKTLAKDDLPVQAFVRTVVKKPGLKDSNFQVLKLKIDLISTAAQRGNFSKRSAEYCLSDMIDKIGDIKNGPGVQECLTSITEATSLDFVAPQVLTTAFEQKNPKNQSEALNWLCNAIKQFGLKLKVKSLIETINKALASANPAVRTSGISLIGVIYMYMGPPLRMFFEKEKPTLLQQIDAEFERVKDEKPPAPTRGLKPANDVSNDGEDGEGDDAAGDDGNEVNINDLIPRVDISDKMTDALLSELEDKNWKVRKEALEKIQAIVADAKFITPSVGALPESLKPRLVDSNKILGSMTIALCQQLAISMGPPIKQHAKSVIPGLLANFGDSKANVRQAAVKAVNTYLEQVGASGLASIVEGEILLDSLKNENPTLRTELFGWLAEKLPTNKKLPAADLKECIPILFACIEDRNADVRKKANEALMPFMMHCGYDGMLQKLSTVKPASKDTLMKALEQARSTLPARPATGQQAVAVKSASTTKAASKSAAEVVADEVDAGQVAATSTSATAGKSKIGGKSAVPGTTQKKVLTSSKKKNEQEEDNSPPMKVSNAKDQRTKDEKNLKVLKWNFDSPRREFIDQLKMQMEPHFNRTLLDQLYHADFKFHIKAMDTLIKVTETGMESTMCNLDLILKWMTLRFFDTNTTVLLKALEYLLIVFERLVAEKYHMSENEAVSFLPYLINKVGDPKDNIRRDIRLILQLVCNVYPSARVSAFLMEGLKSKNAKQRTECLEEIGLLIQKFGINMCQPSPSVGLKVIAQQIGDRDNSVRSAALNTIVNAYDIQGEIVFKYIGQLNDKDMSMLEERIKRSTRTKTSTAVVNNSSNNNNMVANPLLVSKNQNVGGGLEEGKPSRLAKPSSSGMLRKLIEKNKDKVTNKIVCTLLYEKKFCFLFTIQAYPLPQSKPISALKSIHASSEDRQLPSSSTMDCIIMQAGSADINLSISAFQQLCKFKELTSEINRDVLKDLLRNFMIALLDERVKVMKGEGSDMEKAINITVVKVIENINYTCVMSANIKLLHEAVSMKSPYLDLVMKCLWKMLRMMPSSVSELNLDIIISDIHNFLKAFPSHTWKDKSKDKDMPLRTLKTILHTIMKHVGDEILNHMTLVDSGYSGNVSEVEQYIRKVLKKGSMEATDSDIISSSNGSSQVWSHKISRSVQDSLAEIFKKIGSRETTNEGLNNLYDFKLKHPDADLEPFLKKSTEFFQNYIKERSQQQQQQRQRTDGRISTTTLSQQLQQQSSSINRPSHQQQQVLSSTMATSSSAAAATATAATNPTKLDFTPEQYMERLKDLRAKCGLDNTDFSLQNINNKYNIINNNINDNNNRNNNNNNASSSDQFLLAFDSASQSSNNSRDFGEHFSDRVSNL</sequence>
<dbReference type="KEGG" id="hro:HELRODRAFT_78594"/>
<feature type="compositionally biased region" description="Acidic residues" evidence="15">
    <location>
        <begin position="803"/>
        <end position="819"/>
    </location>
</feature>
<dbReference type="Proteomes" id="UP000015101">
    <property type="component" value="Unassembled WGS sequence"/>
</dbReference>
<evidence type="ECO:0000313" key="19">
    <source>
        <dbReference type="Proteomes" id="UP000015101"/>
    </source>
</evidence>
<feature type="domain" description="TOG" evidence="16">
    <location>
        <begin position="558"/>
        <end position="789"/>
    </location>
</feature>
<dbReference type="SUPFAM" id="SSF48371">
    <property type="entry name" value="ARM repeat"/>
    <property type="match status" value="2"/>
</dbReference>
<dbReference type="PANTHER" id="PTHR12609">
    <property type="entry name" value="MICROTUBULE ASSOCIATED PROTEIN XMAP215"/>
    <property type="match status" value="1"/>
</dbReference>
<dbReference type="GO" id="GO:0008017">
    <property type="term" value="F:microtubule binding"/>
    <property type="evidence" value="ECO:0000318"/>
    <property type="project" value="GO_Central"/>
</dbReference>
<dbReference type="FunFam" id="1.25.10.10:FF:000050">
    <property type="entry name" value="Cytoskeleton-associated protein 5 isoform X1"/>
    <property type="match status" value="1"/>
</dbReference>
<evidence type="ECO:0000256" key="4">
    <source>
        <dbReference type="ARBA" id="ARBA00022454"/>
    </source>
</evidence>
<evidence type="ECO:0000256" key="8">
    <source>
        <dbReference type="ARBA" id="ARBA00022776"/>
    </source>
</evidence>
<keyword evidence="6" id="KW-0132">Cell division</keyword>
<dbReference type="SMART" id="SM01349">
    <property type="entry name" value="TOG"/>
    <property type="match status" value="5"/>
</dbReference>
<evidence type="ECO:0000256" key="9">
    <source>
        <dbReference type="ARBA" id="ARBA00022838"/>
    </source>
</evidence>
<dbReference type="GO" id="GO:0046785">
    <property type="term" value="P:microtubule polymerization"/>
    <property type="evidence" value="ECO:0000318"/>
    <property type="project" value="GO_Central"/>
</dbReference>
<dbReference type="GO" id="GO:0007052">
    <property type="term" value="P:mitotic spindle organization"/>
    <property type="evidence" value="ECO:0000318"/>
    <property type="project" value="GO_Central"/>
</dbReference>
<feature type="domain" description="TOG" evidence="16">
    <location>
        <begin position="267"/>
        <end position="501"/>
    </location>
</feature>
<evidence type="ECO:0000256" key="3">
    <source>
        <dbReference type="ARBA" id="ARBA00004647"/>
    </source>
</evidence>
<accession>T1G3D6</accession>
<dbReference type="FunFam" id="1.25.10.10:FF:000052">
    <property type="entry name" value="Cytoskeleton associated protein 5"/>
    <property type="match status" value="1"/>
</dbReference>
<dbReference type="GO" id="GO:0030951">
    <property type="term" value="P:establishment or maintenance of microtubule cytoskeleton polarity"/>
    <property type="evidence" value="ECO:0000318"/>
    <property type="project" value="GO_Central"/>
</dbReference>
<feature type="compositionally biased region" description="Polar residues" evidence="15">
    <location>
        <begin position="1119"/>
        <end position="1129"/>
    </location>
</feature>
<dbReference type="GO" id="GO:0051301">
    <property type="term" value="P:cell division"/>
    <property type="evidence" value="ECO:0007669"/>
    <property type="project" value="UniProtKB-KW"/>
</dbReference>
<feature type="region of interest" description="Disordered" evidence="15">
    <location>
        <begin position="1827"/>
        <end position="1851"/>
    </location>
</feature>
<dbReference type="CTD" id="20215584"/>
<dbReference type="FunFam" id="1.25.10.10:FF:000019">
    <property type="entry name" value="Cytoskeleton-associated protein 5"/>
    <property type="match status" value="1"/>
</dbReference>
<name>T1G3D6_HELRO</name>
<evidence type="ECO:0000256" key="15">
    <source>
        <dbReference type="SAM" id="MobiDB-lite"/>
    </source>
</evidence>
<dbReference type="FunFam" id="1.25.10.10:FF:000068">
    <property type="entry name" value="cytoskeleton-associated protein 5 isoform X1"/>
    <property type="match status" value="1"/>
</dbReference>
<evidence type="ECO:0000256" key="14">
    <source>
        <dbReference type="PROSITE-ProRule" id="PRU00103"/>
    </source>
</evidence>
<feature type="domain" description="TOG" evidence="16">
    <location>
        <begin position="1168"/>
        <end position="1411"/>
    </location>
</feature>
<feature type="region of interest" description="Disordered" evidence="15">
    <location>
        <begin position="781"/>
        <end position="820"/>
    </location>
</feature>
<keyword evidence="10" id="KW-0206">Cytoskeleton</keyword>
<gene>
    <name evidence="18" type="primary">20215584</name>
    <name evidence="17" type="ORF">HELRODRAFT_78594</name>
</gene>
<keyword evidence="7" id="KW-0677">Repeat</keyword>
<dbReference type="OrthoDB" id="205662at2759"/>
<dbReference type="GO" id="GO:0051298">
    <property type="term" value="P:centrosome duplication"/>
    <property type="evidence" value="ECO:0000318"/>
    <property type="project" value="GO_Central"/>
</dbReference>
<organism evidence="18 19">
    <name type="scientific">Helobdella robusta</name>
    <name type="common">Californian leech</name>
    <dbReference type="NCBI Taxonomy" id="6412"/>
    <lineage>
        <taxon>Eukaryota</taxon>
        <taxon>Metazoa</taxon>
        <taxon>Spiralia</taxon>
        <taxon>Lophotrochozoa</taxon>
        <taxon>Annelida</taxon>
        <taxon>Clitellata</taxon>
        <taxon>Hirudinea</taxon>
        <taxon>Rhynchobdellida</taxon>
        <taxon>Glossiphoniidae</taxon>
        <taxon>Helobdella</taxon>
    </lineage>
</organism>
<reference evidence="19" key="1">
    <citation type="submission" date="2012-12" db="EMBL/GenBank/DDBJ databases">
        <authorList>
            <person name="Hellsten U."/>
            <person name="Grimwood J."/>
            <person name="Chapman J.A."/>
            <person name="Shapiro H."/>
            <person name="Aerts A."/>
            <person name="Otillar R.P."/>
            <person name="Terry A.Y."/>
            <person name="Boore J.L."/>
            <person name="Simakov O."/>
            <person name="Marletaz F."/>
            <person name="Cho S.-J."/>
            <person name="Edsinger-Gonzales E."/>
            <person name="Havlak P."/>
            <person name="Kuo D.-H."/>
            <person name="Larsson T."/>
            <person name="Lv J."/>
            <person name="Arendt D."/>
            <person name="Savage R."/>
            <person name="Osoegawa K."/>
            <person name="de Jong P."/>
            <person name="Lindberg D.R."/>
            <person name="Seaver E.C."/>
            <person name="Weisblat D.A."/>
            <person name="Putnam N.H."/>
            <person name="Grigoriev I.V."/>
            <person name="Rokhsar D.S."/>
        </authorList>
    </citation>
    <scope>NUCLEOTIDE SEQUENCE</scope>
</reference>
<evidence type="ECO:0000256" key="13">
    <source>
        <dbReference type="ARBA" id="ARBA00025722"/>
    </source>
</evidence>
<feature type="domain" description="TOG" evidence="16">
    <location>
        <begin position="825"/>
        <end position="1061"/>
    </location>
</feature>
<dbReference type="EnsemblMetazoa" id="HelroT78594">
    <property type="protein sequence ID" value="HelroP78594"/>
    <property type="gene ID" value="HelroG78594"/>
</dbReference>
<dbReference type="Pfam" id="PF12348">
    <property type="entry name" value="CLASP_N"/>
    <property type="match status" value="1"/>
</dbReference>
<proteinExistence type="inferred from homology"/>
<reference evidence="18" key="3">
    <citation type="submission" date="2015-06" db="UniProtKB">
        <authorList>
            <consortium name="EnsemblMetazoa"/>
        </authorList>
    </citation>
    <scope>IDENTIFICATION</scope>
</reference>
<dbReference type="FunCoup" id="T1G3D6">
    <property type="interactions" value="1282"/>
</dbReference>
<evidence type="ECO:0000313" key="18">
    <source>
        <dbReference type="EnsemblMetazoa" id="HelroP78594"/>
    </source>
</evidence>
<dbReference type="InterPro" id="IPR034085">
    <property type="entry name" value="TOG"/>
</dbReference>
<evidence type="ECO:0000256" key="1">
    <source>
        <dbReference type="ARBA" id="ARBA00004300"/>
    </source>
</evidence>
<protein>
    <recommendedName>
        <fullName evidence="16">TOG domain-containing protein</fullName>
    </recommendedName>
</protein>
<dbReference type="InterPro" id="IPR021133">
    <property type="entry name" value="HEAT_type_2"/>
</dbReference>
<reference evidence="17 19" key="2">
    <citation type="journal article" date="2013" name="Nature">
        <title>Insights into bilaterian evolution from three spiralian genomes.</title>
        <authorList>
            <person name="Simakov O."/>
            <person name="Marletaz F."/>
            <person name="Cho S.J."/>
            <person name="Edsinger-Gonzales E."/>
            <person name="Havlak P."/>
            <person name="Hellsten U."/>
            <person name="Kuo D.H."/>
            <person name="Larsson T."/>
            <person name="Lv J."/>
            <person name="Arendt D."/>
            <person name="Savage R."/>
            <person name="Osoegawa K."/>
            <person name="de Jong P."/>
            <person name="Grimwood J."/>
            <person name="Chapman J.A."/>
            <person name="Shapiro H."/>
            <person name="Aerts A."/>
            <person name="Otillar R.P."/>
            <person name="Terry A.Y."/>
            <person name="Boore J.L."/>
            <person name="Grigoriev I.V."/>
            <person name="Lindberg D.R."/>
            <person name="Seaver E.C."/>
            <person name="Weisblat D.A."/>
            <person name="Putnam N.H."/>
            <person name="Rokhsar D.S."/>
        </authorList>
    </citation>
    <scope>NUCLEOTIDE SEQUENCE</scope>
</reference>
<keyword evidence="4" id="KW-0158">Chromosome</keyword>